<gene>
    <name evidence="1" type="ORF">AN2V17_11940</name>
</gene>
<evidence type="ECO:0000313" key="2">
    <source>
        <dbReference type="Proteomes" id="UP001374599"/>
    </source>
</evidence>
<name>A0ACB5UHD1_9FIRM</name>
<comment type="caution">
    <text evidence="1">The sequence shown here is derived from an EMBL/GenBank/DDBJ whole genome shotgun (WGS) entry which is preliminary data.</text>
</comment>
<proteinExistence type="predicted"/>
<sequence>MLKAIIIDDEKWARSIIRNLGQWHELGIEIVGEGENGIDGLQLVEKEHPDIVITDMQMSNMDGVDFLKTLKDKVKEIKIIVISGYDNFDYMRQAIHSQAIEYILKPVDAVELNEALKRCVKEMTLLKSTSTLALHDLFEEEVIVYIIEKVKAFRSVLKGTDKTKVTTVLADLKKRINYTSEDQSIFVRLLHDYLLPVLREEMMDVLKRNEEIRAIYDQLKMDVKEGMLINNYFERVEELTIAGINHRYNEIKETEKPIVDLAKEYIDVAYREEISLSDVAERFFISKEYLSSSFKSHYGITLGNYILKRKMEEAVKLLEKGNAHKEISKHLGYKDVTYFYKVFKKYYGCTPGEYNS</sequence>
<reference evidence="1" key="1">
    <citation type="submission" date="2023-09" db="EMBL/GenBank/DDBJ databases">
        <title>Vallitalea sediminicola and Vallitalea maricola sp. nov., anaerobic bacteria isolated from marine sediment.</title>
        <authorList>
            <person name="Hirano S."/>
            <person name="Maeda A."/>
            <person name="Terahara T."/>
            <person name="Mori K."/>
            <person name="Hamada M."/>
            <person name="Matsumoto R."/>
            <person name="Kobayashi T."/>
        </authorList>
    </citation>
    <scope>NUCLEOTIDE SEQUENCE</scope>
    <source>
        <strain evidence="1">AN17-2</strain>
    </source>
</reference>
<protein>
    <submittedName>
        <fullName evidence="1">Uncharacterized protein</fullName>
    </submittedName>
</protein>
<dbReference type="Proteomes" id="UP001374599">
    <property type="component" value="Unassembled WGS sequence"/>
</dbReference>
<evidence type="ECO:0000313" key="1">
    <source>
        <dbReference type="EMBL" id="GMQ61964.1"/>
    </source>
</evidence>
<dbReference type="EMBL" id="BTPU01000018">
    <property type="protein sequence ID" value="GMQ61964.1"/>
    <property type="molecule type" value="Genomic_DNA"/>
</dbReference>
<accession>A0ACB5UHD1</accession>
<organism evidence="1 2">
    <name type="scientific">Vallitalea maricola</name>
    <dbReference type="NCBI Taxonomy" id="3074433"/>
    <lineage>
        <taxon>Bacteria</taxon>
        <taxon>Bacillati</taxon>
        <taxon>Bacillota</taxon>
        <taxon>Clostridia</taxon>
        <taxon>Lachnospirales</taxon>
        <taxon>Vallitaleaceae</taxon>
        <taxon>Vallitalea</taxon>
    </lineage>
</organism>
<keyword evidence="2" id="KW-1185">Reference proteome</keyword>